<dbReference type="EMBL" id="MZ089808">
    <property type="protein sequence ID" value="QXN75303.1"/>
    <property type="molecule type" value="Genomic_DNA"/>
</dbReference>
<evidence type="ECO:0000313" key="2">
    <source>
        <dbReference type="EMBL" id="QXN75303.1"/>
    </source>
</evidence>
<evidence type="ECO:0000259" key="1">
    <source>
        <dbReference type="Pfam" id="PF23343"/>
    </source>
</evidence>
<name>A0A8F5MJF9_9VIRU</name>
<protein>
    <submittedName>
        <fullName evidence="2">Replication initiator protein</fullName>
    </submittedName>
</protein>
<proteinExistence type="predicted"/>
<organism evidence="2">
    <name type="scientific">Microvirus mar62</name>
    <dbReference type="NCBI Taxonomy" id="2851199"/>
    <lineage>
        <taxon>Viruses</taxon>
        <taxon>Monodnaviria</taxon>
        <taxon>Sangervirae</taxon>
        <taxon>Phixviricota</taxon>
        <taxon>Malgrandaviricetes</taxon>
        <taxon>Petitvirales</taxon>
        <taxon>Microviridae</taxon>
    </lineage>
</organism>
<dbReference type="InterPro" id="IPR056906">
    <property type="entry name" value="ORF2/G2P_dom"/>
</dbReference>
<reference evidence="2" key="1">
    <citation type="submission" date="2021-04" db="EMBL/GenBank/DDBJ databases">
        <title>Genomes of microviruses identified in yellow-bellied marmot fecal samples.</title>
        <authorList>
            <person name="Varsani A."/>
            <person name="Kraberger S."/>
            <person name="Chatterjee A."/>
            <person name="Richet C."/>
            <person name="Fontenele R.S."/>
            <person name="Schmidlin K."/>
            <person name="Blumstein D.T."/>
        </authorList>
    </citation>
    <scope>NUCLEOTIDE SEQUENCE</scope>
    <source>
        <strain evidence="2">Mar62</strain>
    </source>
</reference>
<feature type="domain" description="Replication-associated protein ORF2/G2P" evidence="1">
    <location>
        <begin position="189"/>
        <end position="273"/>
    </location>
</feature>
<sequence length="565" mass="66592">MFHSLAGASPVRCFWILQVSDMIPLTLKNKLMTFCQHPQKVYNKYTHEPVVVPCGVCPSCVLKRSSIQTNILCNYAEQFKYCYFVTLTYDNRFLPLLRVQVAEMCTDDPADVNCVPDVSELRKDDPNEYIFNFRVVPRTSYVKLKKSTVNRYFSDPDVEFNRILTPSEYIGLHDKFSKRLWKKHHMPYLNARDLDLFLKRLRTYYPDETIRYYACGEYGPKTFRPHWHLLLFSNSEAFSKTILQNVPKAWSYGRVDATQSRGFAAPYVSGYVNSFVSLPDLYLQMPRRFQPRSFHSIGFRRNPKFPDTVRLADIEEVASLCLDGVCSSRNGYVFTLKPDWSYLIRLFPRFEGAYSKSPQSLYQLLHAAKTAPERLICGGFSLLDSNPFLVSSRDSILKFSREYMEYLNSFMLHDKRNLPQPDVLIADVCRLYAGVSLDDRVTVSRLYRFFLRCSKFFRTYGFDRYVEPNRSLFRVCEHVIDFWRRYDYLRLVDFYHTLEDCNEKRLLGFYEKYYSKNVFKEDDTFDPDVSDFSSMLSARALMKCRDKVKHKEVNDMYGIFILDND</sequence>
<dbReference type="Pfam" id="PF23343">
    <property type="entry name" value="REP_ORF2-G2P"/>
    <property type="match status" value="1"/>
</dbReference>
<accession>A0A8F5MJF9</accession>